<evidence type="ECO:0000313" key="1">
    <source>
        <dbReference type="EMBL" id="CAG9317821.1"/>
    </source>
</evidence>
<sequence>MQKDNSACEIKRASHVESSFHTWKRFHMQVAMFKNKQLTIVIKNWEDVPNEVVIRGFETIWRYEINHPSALVINLGLKTQ</sequence>
<proteinExistence type="predicted"/>
<comment type="caution">
    <text evidence="1">The sequence shown here is derived from an EMBL/GenBank/DDBJ whole genome shotgun (WGS) entry which is preliminary data.</text>
</comment>
<reference evidence="1" key="1">
    <citation type="submission" date="2021-09" db="EMBL/GenBank/DDBJ databases">
        <authorList>
            <consortium name="AG Swart"/>
            <person name="Singh M."/>
            <person name="Singh A."/>
            <person name="Seah K."/>
            <person name="Emmerich C."/>
        </authorList>
    </citation>
    <scope>NUCLEOTIDE SEQUENCE</scope>
    <source>
        <strain evidence="1">ATCC30299</strain>
    </source>
</reference>
<protein>
    <submittedName>
        <fullName evidence="1">Uncharacterized protein</fullName>
    </submittedName>
</protein>
<dbReference type="Proteomes" id="UP001162131">
    <property type="component" value="Unassembled WGS sequence"/>
</dbReference>
<dbReference type="EMBL" id="CAJZBQ010000018">
    <property type="protein sequence ID" value="CAG9317821.1"/>
    <property type="molecule type" value="Genomic_DNA"/>
</dbReference>
<dbReference type="AlphaFoldDB" id="A0AAU9J0D9"/>
<evidence type="ECO:0000313" key="2">
    <source>
        <dbReference type="Proteomes" id="UP001162131"/>
    </source>
</evidence>
<gene>
    <name evidence="1" type="ORF">BSTOLATCC_MIC19129</name>
</gene>
<name>A0AAU9J0D9_9CILI</name>
<accession>A0AAU9J0D9</accession>
<keyword evidence="2" id="KW-1185">Reference proteome</keyword>
<organism evidence="1 2">
    <name type="scientific">Blepharisma stoltei</name>
    <dbReference type="NCBI Taxonomy" id="1481888"/>
    <lineage>
        <taxon>Eukaryota</taxon>
        <taxon>Sar</taxon>
        <taxon>Alveolata</taxon>
        <taxon>Ciliophora</taxon>
        <taxon>Postciliodesmatophora</taxon>
        <taxon>Heterotrichea</taxon>
        <taxon>Heterotrichida</taxon>
        <taxon>Blepharismidae</taxon>
        <taxon>Blepharisma</taxon>
    </lineage>
</organism>